<evidence type="ECO:0000313" key="4">
    <source>
        <dbReference type="EMBL" id="KAB1145057.1"/>
    </source>
</evidence>
<comment type="caution">
    <text evidence="4">The sequence shown here is derived from an EMBL/GenBank/DDBJ whole genome shotgun (WGS) entry which is preliminary data.</text>
</comment>
<dbReference type="AlphaFoldDB" id="A0A6H9UY39"/>
<name>A0A6H9UY39_9ACTN</name>
<reference evidence="4 5" key="1">
    <citation type="submission" date="2019-09" db="EMBL/GenBank/DDBJ databases">
        <title>Screening of Novel Bioactive Compounds from Soil-Associated.</title>
        <authorList>
            <person name="Zhao S."/>
        </authorList>
    </citation>
    <scope>NUCLEOTIDE SEQUENCE [LARGE SCALE GENOMIC DNA]</scope>
    <source>
        <strain evidence="4 5">HIT-DPA4</strain>
    </source>
</reference>
<evidence type="ECO:0000313" key="5">
    <source>
        <dbReference type="Proteomes" id="UP000442707"/>
    </source>
</evidence>
<protein>
    <submittedName>
        <fullName evidence="4">Fatty acid desaturase</fullName>
    </submittedName>
</protein>
<keyword evidence="5" id="KW-1185">Reference proteome</keyword>
<sequence length="285" mass="31737">MTPPDPAPGFRPAEEPRRADGPPAPGLPTLAELGEDLLVTTRRQRILALARPAIGVLCFAGAMWLGWWWLTPVIVFGVFVAVVTVTHDVVHRTIGLSPRATDWALFATGLVLLESGHAYRATHTQHHRLFPHPDDPEGYPAELSLLGAVCYGPVFLVRLWLWSYRRGRDRRWLLAEAAAPLAALAGGVLLLPYTPGLLLYTVMAIVGSWVYPLLTVYLPHHDYGDTPLTQTRTLRGRIVPAVFLELTYHLEHHLYPRVPSHHLPELARRLEGHFAAHGVRPVRVV</sequence>
<feature type="transmembrane region" description="Helical" evidence="2">
    <location>
        <begin position="173"/>
        <end position="191"/>
    </location>
</feature>
<accession>A0A6H9UY39</accession>
<feature type="transmembrane region" description="Helical" evidence="2">
    <location>
        <begin position="46"/>
        <end position="67"/>
    </location>
</feature>
<organism evidence="4 5">
    <name type="scientific">Streptomyces luteolifulvus</name>
    <dbReference type="NCBI Taxonomy" id="2615112"/>
    <lineage>
        <taxon>Bacteria</taxon>
        <taxon>Bacillati</taxon>
        <taxon>Actinomycetota</taxon>
        <taxon>Actinomycetes</taxon>
        <taxon>Kitasatosporales</taxon>
        <taxon>Streptomycetaceae</taxon>
        <taxon>Streptomyces</taxon>
    </lineage>
</organism>
<feature type="domain" description="Fatty acid desaturase" evidence="3">
    <location>
        <begin position="68"/>
        <end position="279"/>
    </location>
</feature>
<feature type="transmembrane region" description="Helical" evidence="2">
    <location>
        <begin position="197"/>
        <end position="218"/>
    </location>
</feature>
<dbReference type="RefSeq" id="WP_150950530.1">
    <property type="nucleotide sequence ID" value="NZ_VZRB01000013.1"/>
</dbReference>
<gene>
    <name evidence="4" type="ORF">F7R91_20550</name>
</gene>
<keyword evidence="2" id="KW-0812">Transmembrane</keyword>
<proteinExistence type="predicted"/>
<dbReference type="Proteomes" id="UP000442707">
    <property type="component" value="Unassembled WGS sequence"/>
</dbReference>
<keyword evidence="2" id="KW-0472">Membrane</keyword>
<dbReference type="Pfam" id="PF00487">
    <property type="entry name" value="FA_desaturase"/>
    <property type="match status" value="1"/>
</dbReference>
<dbReference type="EMBL" id="VZRB01000013">
    <property type="protein sequence ID" value="KAB1145057.1"/>
    <property type="molecule type" value="Genomic_DNA"/>
</dbReference>
<evidence type="ECO:0000256" key="2">
    <source>
        <dbReference type="SAM" id="Phobius"/>
    </source>
</evidence>
<evidence type="ECO:0000256" key="1">
    <source>
        <dbReference type="SAM" id="MobiDB-lite"/>
    </source>
</evidence>
<evidence type="ECO:0000259" key="3">
    <source>
        <dbReference type="Pfam" id="PF00487"/>
    </source>
</evidence>
<dbReference type="InterPro" id="IPR005804">
    <property type="entry name" value="FA_desaturase_dom"/>
</dbReference>
<feature type="region of interest" description="Disordered" evidence="1">
    <location>
        <begin position="1"/>
        <end position="26"/>
    </location>
</feature>
<feature type="transmembrane region" description="Helical" evidence="2">
    <location>
        <begin position="139"/>
        <end position="161"/>
    </location>
</feature>
<dbReference type="GO" id="GO:0006629">
    <property type="term" value="P:lipid metabolic process"/>
    <property type="evidence" value="ECO:0007669"/>
    <property type="project" value="InterPro"/>
</dbReference>
<keyword evidence="2" id="KW-1133">Transmembrane helix</keyword>